<dbReference type="InterPro" id="IPR001789">
    <property type="entry name" value="Sig_transdc_resp-reg_receiver"/>
</dbReference>
<dbReference type="EMBL" id="SULI01000007">
    <property type="protein sequence ID" value="TKZ21073.1"/>
    <property type="molecule type" value="Genomic_DNA"/>
</dbReference>
<protein>
    <submittedName>
        <fullName evidence="3">Response regulator</fullName>
    </submittedName>
</protein>
<organism evidence="3 4">
    <name type="scientific">Shimia litoralis</name>
    <dbReference type="NCBI Taxonomy" id="420403"/>
    <lineage>
        <taxon>Bacteria</taxon>
        <taxon>Pseudomonadati</taxon>
        <taxon>Pseudomonadota</taxon>
        <taxon>Alphaproteobacteria</taxon>
        <taxon>Rhodobacterales</taxon>
        <taxon>Roseobacteraceae</taxon>
    </lineage>
</organism>
<comment type="caution">
    <text evidence="3">The sequence shown here is derived from an EMBL/GenBank/DDBJ whole genome shotgun (WGS) entry which is preliminary data.</text>
</comment>
<keyword evidence="4" id="KW-1185">Reference proteome</keyword>
<evidence type="ECO:0000256" key="1">
    <source>
        <dbReference type="PROSITE-ProRule" id="PRU00169"/>
    </source>
</evidence>
<feature type="domain" description="Response regulatory" evidence="2">
    <location>
        <begin position="2"/>
        <end position="117"/>
    </location>
</feature>
<comment type="caution">
    <text evidence="1">Lacks conserved residue(s) required for the propagation of feature annotation.</text>
</comment>
<gene>
    <name evidence="3" type="ORF">FAP39_08130</name>
</gene>
<dbReference type="AlphaFoldDB" id="A0A4U7N667"/>
<evidence type="ECO:0000313" key="3">
    <source>
        <dbReference type="EMBL" id="TKZ21073.1"/>
    </source>
</evidence>
<name>A0A4U7N667_9RHOB</name>
<dbReference type="Gene3D" id="3.40.50.2300">
    <property type="match status" value="1"/>
</dbReference>
<reference evidence="3 4" key="1">
    <citation type="submission" date="2019-04" db="EMBL/GenBank/DDBJ databases">
        <title>Genome sequence of Pelagicola litoralis CL-ES2.</title>
        <authorList>
            <person name="Cao J."/>
        </authorList>
    </citation>
    <scope>NUCLEOTIDE SEQUENCE [LARGE SCALE GENOMIC DNA]</scope>
    <source>
        <strain evidence="3 4">CL-ES2</strain>
    </source>
</reference>
<dbReference type="SUPFAM" id="SSF52172">
    <property type="entry name" value="CheY-like"/>
    <property type="match status" value="1"/>
</dbReference>
<dbReference type="InterPro" id="IPR011006">
    <property type="entry name" value="CheY-like_superfamily"/>
</dbReference>
<evidence type="ECO:0000259" key="2">
    <source>
        <dbReference type="PROSITE" id="PS50110"/>
    </source>
</evidence>
<accession>A0A4U7N667</accession>
<dbReference type="GO" id="GO:0000160">
    <property type="term" value="P:phosphorelay signal transduction system"/>
    <property type="evidence" value="ECO:0007669"/>
    <property type="project" value="InterPro"/>
</dbReference>
<dbReference type="SMART" id="SM00448">
    <property type="entry name" value="REC"/>
    <property type="match status" value="1"/>
</dbReference>
<dbReference type="OrthoDB" id="7874292at2"/>
<proteinExistence type="predicted"/>
<dbReference type="PROSITE" id="PS50110">
    <property type="entry name" value="RESPONSE_REGULATORY"/>
    <property type="match status" value="1"/>
</dbReference>
<sequence length="129" mass="14163">MRVLIVETDPDLGRIWQRYIQRQGAQVDRVDGQSSAIRALCMRPYDILVVNLVLEEGGALAIADFASYRRPDARVIFVTNTSFFSDGSIFNHSANACAFVQTGTPPEDLAAMVAHYGMPDDVPGEVKTS</sequence>
<evidence type="ECO:0000313" key="4">
    <source>
        <dbReference type="Proteomes" id="UP000306575"/>
    </source>
</evidence>
<dbReference type="RefSeq" id="WP_138015902.1">
    <property type="nucleotide sequence ID" value="NZ_SULI01000007.1"/>
</dbReference>
<dbReference type="Pfam" id="PF00072">
    <property type="entry name" value="Response_reg"/>
    <property type="match status" value="1"/>
</dbReference>
<dbReference type="Proteomes" id="UP000306575">
    <property type="component" value="Unassembled WGS sequence"/>
</dbReference>